<dbReference type="AlphaFoldDB" id="A0A512HLY2"/>
<evidence type="ECO:0000313" key="3">
    <source>
        <dbReference type="Proteomes" id="UP000321717"/>
    </source>
</evidence>
<evidence type="ECO:0000256" key="1">
    <source>
        <dbReference type="SAM" id="Phobius"/>
    </source>
</evidence>
<keyword evidence="1" id="KW-0472">Membrane</keyword>
<name>A0A512HLY2_9HYPH</name>
<organism evidence="2 3">
    <name type="scientific">Ciceribacter naphthalenivorans</name>
    <dbReference type="NCBI Taxonomy" id="1118451"/>
    <lineage>
        <taxon>Bacteria</taxon>
        <taxon>Pseudomonadati</taxon>
        <taxon>Pseudomonadota</taxon>
        <taxon>Alphaproteobacteria</taxon>
        <taxon>Hyphomicrobiales</taxon>
        <taxon>Rhizobiaceae</taxon>
        <taxon>Ciceribacter</taxon>
    </lineage>
</organism>
<gene>
    <name evidence="2" type="ORF">RNA01_33870</name>
</gene>
<sequence length="65" mass="6940">MRVAQYFSPPIVEDVTIDRTKKFGGRYLAAAFGSALPSVIATGIIGIDLSESIFTSGIDVTAKYL</sequence>
<keyword evidence="1" id="KW-1133">Transmembrane helix</keyword>
<accession>A0A512HLY2</accession>
<keyword evidence="3" id="KW-1185">Reference proteome</keyword>
<dbReference type="Proteomes" id="UP000321717">
    <property type="component" value="Unassembled WGS sequence"/>
</dbReference>
<keyword evidence="1" id="KW-0812">Transmembrane</keyword>
<feature type="transmembrane region" description="Helical" evidence="1">
    <location>
        <begin position="27"/>
        <end position="47"/>
    </location>
</feature>
<dbReference type="EMBL" id="BJZP01000020">
    <property type="protein sequence ID" value="GEO86455.1"/>
    <property type="molecule type" value="Genomic_DNA"/>
</dbReference>
<proteinExistence type="predicted"/>
<protein>
    <submittedName>
        <fullName evidence="2">Uncharacterized protein</fullName>
    </submittedName>
</protein>
<comment type="caution">
    <text evidence="2">The sequence shown here is derived from an EMBL/GenBank/DDBJ whole genome shotgun (WGS) entry which is preliminary data.</text>
</comment>
<evidence type="ECO:0000313" key="2">
    <source>
        <dbReference type="EMBL" id="GEO86455.1"/>
    </source>
</evidence>
<reference evidence="2 3" key="1">
    <citation type="submission" date="2019-07" db="EMBL/GenBank/DDBJ databases">
        <title>Whole genome shotgun sequence of Rhizobium naphthalenivorans NBRC 107585.</title>
        <authorList>
            <person name="Hosoyama A."/>
            <person name="Uohara A."/>
            <person name="Ohji S."/>
            <person name="Ichikawa N."/>
        </authorList>
    </citation>
    <scope>NUCLEOTIDE SEQUENCE [LARGE SCALE GENOMIC DNA]</scope>
    <source>
        <strain evidence="2 3">NBRC 107585</strain>
    </source>
</reference>